<dbReference type="InterPro" id="IPR052045">
    <property type="entry name" value="Sulfur_Carrier/Prot_Modifier"/>
</dbReference>
<dbReference type="RefSeq" id="WP_071249928.1">
    <property type="nucleotide sequence ID" value="NZ_MTPU01000030.1"/>
</dbReference>
<dbReference type="AlphaFoldDB" id="A0A9Q5WA53"/>
<dbReference type="EMBL" id="MTPU01000030">
    <property type="protein sequence ID" value="OPH10153.1"/>
    <property type="molecule type" value="Genomic_DNA"/>
</dbReference>
<accession>A0A9Q5WA53</accession>
<dbReference type="PANTHER" id="PTHR38031:SF1">
    <property type="entry name" value="SULFUR CARRIER PROTEIN CYSO"/>
    <property type="match status" value="1"/>
</dbReference>
<dbReference type="InterPro" id="IPR003749">
    <property type="entry name" value="ThiS/MoaD-like"/>
</dbReference>
<comment type="caution">
    <text evidence="1">The sequence shown here is derived from an EMBL/GenBank/DDBJ whole genome shotgun (WGS) entry which is preliminary data.</text>
</comment>
<dbReference type="PANTHER" id="PTHR38031">
    <property type="entry name" value="SULFUR CARRIER PROTEIN SLR0821-RELATED"/>
    <property type="match status" value="1"/>
</dbReference>
<dbReference type="CDD" id="cd17074">
    <property type="entry name" value="Ubl_CysO_like"/>
    <property type="match status" value="1"/>
</dbReference>
<dbReference type="InterPro" id="IPR016155">
    <property type="entry name" value="Mopterin_synth/thiamin_S_b"/>
</dbReference>
<dbReference type="Pfam" id="PF02597">
    <property type="entry name" value="ThiS"/>
    <property type="match status" value="1"/>
</dbReference>
<gene>
    <name evidence="1" type="ORF">CENA302_07095</name>
</gene>
<dbReference type="Proteomes" id="UP000190056">
    <property type="component" value="Unassembled WGS sequence"/>
</dbReference>
<dbReference type="InterPro" id="IPR012675">
    <property type="entry name" value="Beta-grasp_dom_sf"/>
</dbReference>
<protein>
    <submittedName>
        <fullName evidence="1">Molybdopterin synthase sulfur carrier subunit</fullName>
    </submittedName>
</protein>
<name>A0A9Q5WA53_9CYAN</name>
<organism evidence="1 2">
    <name type="scientific">Cylindrospermopsis raciborskii CENA302</name>
    <dbReference type="NCBI Taxonomy" id="1170768"/>
    <lineage>
        <taxon>Bacteria</taxon>
        <taxon>Bacillati</taxon>
        <taxon>Cyanobacteriota</taxon>
        <taxon>Cyanophyceae</taxon>
        <taxon>Nostocales</taxon>
        <taxon>Aphanizomenonaceae</taxon>
        <taxon>Cylindrospermopsis</taxon>
    </lineage>
</organism>
<reference evidence="1 2" key="1">
    <citation type="submission" date="2017-01" db="EMBL/GenBank/DDBJ databases">
        <authorList>
            <person name="Abreu V.A."/>
            <person name="Popin R.V."/>
            <person name="Rigonato J."/>
            <person name="Andreote A.P."/>
            <person name="Schaker P.C."/>
            <person name="Hoff-Risseti C."/>
            <person name="Alvarenga D.O."/>
            <person name="Varani A.M."/>
            <person name="Fiore M.F."/>
        </authorList>
    </citation>
    <scope>NUCLEOTIDE SEQUENCE [LARGE SCALE GENOMIC DNA]</scope>
    <source>
        <strain evidence="1 2">CENA302</strain>
    </source>
</reference>
<evidence type="ECO:0000313" key="1">
    <source>
        <dbReference type="EMBL" id="OPH10153.1"/>
    </source>
</evidence>
<dbReference type="SUPFAM" id="SSF54285">
    <property type="entry name" value="MoaD/ThiS"/>
    <property type="match status" value="1"/>
</dbReference>
<evidence type="ECO:0000313" key="2">
    <source>
        <dbReference type="Proteomes" id="UP000190056"/>
    </source>
</evidence>
<proteinExistence type="predicted"/>
<dbReference type="Gene3D" id="3.10.20.30">
    <property type="match status" value="1"/>
</dbReference>
<sequence>MAIKVLVPTMLQKETNNQAVVECSGSSVNELLDTLEKTFPGIKGRLRDEEGTPRKFLNLYVNSEDIRFLEGTKTALKDGDEISIVPAVAGG</sequence>